<evidence type="ECO:0000256" key="1">
    <source>
        <dbReference type="SAM" id="Phobius"/>
    </source>
</evidence>
<keyword evidence="1" id="KW-0472">Membrane</keyword>
<evidence type="ECO:0000313" key="3">
    <source>
        <dbReference type="Proteomes" id="UP000241085"/>
    </source>
</evidence>
<dbReference type="RefSeq" id="WP_107573401.1">
    <property type="nucleotide sequence ID" value="NZ_PZPL01000001.1"/>
</dbReference>
<gene>
    <name evidence="2" type="ORF">C1I63_00785</name>
</gene>
<name>A0A2T4UPT8_9MICO</name>
<feature type="transmembrane region" description="Helical" evidence="1">
    <location>
        <begin position="53"/>
        <end position="76"/>
    </location>
</feature>
<comment type="caution">
    <text evidence="2">The sequence shown here is derived from an EMBL/GenBank/DDBJ whole genome shotgun (WGS) entry which is preliminary data.</text>
</comment>
<keyword evidence="1" id="KW-0812">Transmembrane</keyword>
<accession>A0A2T4UPT8</accession>
<keyword evidence="3" id="KW-1185">Reference proteome</keyword>
<sequence>MSIDLAAIGGSVLQVLVVGLLFGAGLPALFALGVRASAVADGSVEGRPARGRAVAVLCFGLAAVAVAAGIVVIVFGKQIFGG</sequence>
<proteinExistence type="predicted"/>
<dbReference type="AlphaFoldDB" id="A0A2T4UPT8"/>
<evidence type="ECO:0000313" key="2">
    <source>
        <dbReference type="EMBL" id="PTL71531.1"/>
    </source>
</evidence>
<organism evidence="2 3">
    <name type="scientific">Rathayibacter caricis DSM 15933</name>
    <dbReference type="NCBI Taxonomy" id="1328867"/>
    <lineage>
        <taxon>Bacteria</taxon>
        <taxon>Bacillati</taxon>
        <taxon>Actinomycetota</taxon>
        <taxon>Actinomycetes</taxon>
        <taxon>Micrococcales</taxon>
        <taxon>Microbacteriaceae</taxon>
        <taxon>Rathayibacter</taxon>
    </lineage>
</organism>
<dbReference type="Proteomes" id="UP000241085">
    <property type="component" value="Unassembled WGS sequence"/>
</dbReference>
<keyword evidence="1" id="KW-1133">Transmembrane helix</keyword>
<feature type="transmembrane region" description="Helical" evidence="1">
    <location>
        <begin position="12"/>
        <end position="32"/>
    </location>
</feature>
<reference evidence="2 3" key="1">
    <citation type="submission" date="2018-03" db="EMBL/GenBank/DDBJ databases">
        <title>Bacteriophage NCPPB3778 and a type I-E CRISPR drive the evolution of the US Biological Select Agent, Rathayibacter toxicus.</title>
        <authorList>
            <person name="Davis E.W.II."/>
            <person name="Tabima J.F."/>
            <person name="Weisberg A.J."/>
            <person name="Dantas Lopes L."/>
            <person name="Wiseman M.S."/>
            <person name="Wiseman M.S."/>
            <person name="Pupko T."/>
            <person name="Belcher M.S."/>
            <person name="Sechler A.J."/>
            <person name="Tancos M.A."/>
            <person name="Schroeder B.K."/>
            <person name="Murray T.D."/>
            <person name="Luster D.G."/>
            <person name="Schneider W.L."/>
            <person name="Rogers E."/>
            <person name="Andreote F.D."/>
            <person name="Grunwald N.J."/>
            <person name="Putnam M.L."/>
            <person name="Chang J.H."/>
        </authorList>
    </citation>
    <scope>NUCLEOTIDE SEQUENCE [LARGE SCALE GENOMIC DNA]</scope>
    <source>
        <strain evidence="2 3">DSM 15933</strain>
    </source>
</reference>
<dbReference type="EMBL" id="PZPL01000001">
    <property type="protein sequence ID" value="PTL71531.1"/>
    <property type="molecule type" value="Genomic_DNA"/>
</dbReference>
<protein>
    <submittedName>
        <fullName evidence="2">Uncharacterized protein</fullName>
    </submittedName>
</protein>